<evidence type="ECO:0000313" key="3">
    <source>
        <dbReference type="Proteomes" id="UP000534783"/>
    </source>
</evidence>
<feature type="signal peptide" evidence="1">
    <location>
        <begin position="1"/>
        <end position="24"/>
    </location>
</feature>
<dbReference type="Pfam" id="PF03843">
    <property type="entry name" value="Slp"/>
    <property type="match status" value="1"/>
</dbReference>
<reference evidence="2 3" key="1">
    <citation type="journal article" date="2020" name="Nature">
        <title>Bacterial chemolithoautotrophy via manganese oxidation.</title>
        <authorList>
            <person name="Yu H."/>
            <person name="Leadbetter J.R."/>
        </authorList>
    </citation>
    <scope>NUCLEOTIDE SEQUENCE [LARGE SCALE GENOMIC DNA]</scope>
    <source>
        <strain evidence="2 3">Mn-1</strain>
    </source>
</reference>
<keyword evidence="1" id="KW-0732">Signal</keyword>
<evidence type="ECO:0000256" key="1">
    <source>
        <dbReference type="SAM" id="SignalP"/>
    </source>
</evidence>
<dbReference type="PIRSF" id="PIRSF004982">
    <property type="entry name" value="SlP"/>
    <property type="match status" value="1"/>
</dbReference>
<sequence>MKKKLNSKMPAVLFLLLSSSILFSCGPKVIPEDLERKVDQEISFREVKKNPESYKGRRMLVGGEIIEIRNLQNKTEIEILQKPLGRDRAPINVDESGGRFVLIHPAFLDPSVFRSGRRLTAVGLVEGGRSEQVGEAEMVQPVLQSEHIHLWPPGEGGRSEPSIGIGLGFGFGFSR</sequence>
<evidence type="ECO:0000313" key="2">
    <source>
        <dbReference type="EMBL" id="NKE71534.1"/>
    </source>
</evidence>
<gene>
    <name evidence="2" type="ORF">MNODULE_12360</name>
</gene>
<accession>A0A7X6DQN7</accession>
<evidence type="ECO:0008006" key="4">
    <source>
        <dbReference type="Google" id="ProtNLM"/>
    </source>
</evidence>
<dbReference type="InterPro" id="IPR004658">
    <property type="entry name" value="OMP_Slp"/>
</dbReference>
<dbReference type="RefSeq" id="WP_168060254.1">
    <property type="nucleotide sequence ID" value="NZ_VTOW01000002.1"/>
</dbReference>
<protein>
    <recommendedName>
        <fullName evidence="4">Outer membrane lipoprotein</fullName>
    </recommendedName>
</protein>
<keyword evidence="3" id="KW-1185">Reference proteome</keyword>
<dbReference type="GO" id="GO:0019867">
    <property type="term" value="C:outer membrane"/>
    <property type="evidence" value="ECO:0007669"/>
    <property type="project" value="InterPro"/>
</dbReference>
<proteinExistence type="predicted"/>
<dbReference type="PROSITE" id="PS51257">
    <property type="entry name" value="PROKAR_LIPOPROTEIN"/>
    <property type="match status" value="1"/>
</dbReference>
<dbReference type="AlphaFoldDB" id="A0A7X6DQN7"/>
<dbReference type="PANTHER" id="PTHR37530:SF1">
    <property type="entry name" value="OUTER MEMBRANE PROTEIN SLP"/>
    <property type="match status" value="1"/>
</dbReference>
<dbReference type="EMBL" id="VTOW01000002">
    <property type="protein sequence ID" value="NKE71534.1"/>
    <property type="molecule type" value="Genomic_DNA"/>
</dbReference>
<organism evidence="2 3">
    <name type="scientific">Candidatus Manganitrophus noduliformans</name>
    <dbReference type="NCBI Taxonomy" id="2606439"/>
    <lineage>
        <taxon>Bacteria</taxon>
        <taxon>Pseudomonadati</taxon>
        <taxon>Nitrospirota</taxon>
        <taxon>Nitrospiria</taxon>
        <taxon>Candidatus Troglogloeales</taxon>
        <taxon>Candidatus Manganitrophaceae</taxon>
        <taxon>Candidatus Manganitrophus</taxon>
    </lineage>
</organism>
<dbReference type="Proteomes" id="UP000534783">
    <property type="component" value="Unassembled WGS sequence"/>
</dbReference>
<dbReference type="PANTHER" id="PTHR37530">
    <property type="entry name" value="OUTER MEMBRANE PROTEIN SLP"/>
    <property type="match status" value="1"/>
</dbReference>
<name>A0A7X6DQN7_9BACT</name>
<comment type="caution">
    <text evidence="2">The sequence shown here is derived from an EMBL/GenBank/DDBJ whole genome shotgun (WGS) entry which is preliminary data.</text>
</comment>
<feature type="chain" id="PRO_5031172986" description="Outer membrane lipoprotein" evidence="1">
    <location>
        <begin position="25"/>
        <end position="175"/>
    </location>
</feature>